<evidence type="ECO:0000313" key="2">
    <source>
        <dbReference type="Proteomes" id="UP000276834"/>
    </source>
</evidence>
<organism evidence="1 2">
    <name type="scientific">Chloebia gouldiae</name>
    <name type="common">Gouldian finch</name>
    <name type="synonym">Erythrura gouldiae</name>
    <dbReference type="NCBI Taxonomy" id="44316"/>
    <lineage>
        <taxon>Eukaryota</taxon>
        <taxon>Metazoa</taxon>
        <taxon>Chordata</taxon>
        <taxon>Craniata</taxon>
        <taxon>Vertebrata</taxon>
        <taxon>Euteleostomi</taxon>
        <taxon>Archelosauria</taxon>
        <taxon>Archosauria</taxon>
        <taxon>Dinosauria</taxon>
        <taxon>Saurischia</taxon>
        <taxon>Theropoda</taxon>
        <taxon>Coelurosauria</taxon>
        <taxon>Aves</taxon>
        <taxon>Neognathae</taxon>
        <taxon>Neoaves</taxon>
        <taxon>Telluraves</taxon>
        <taxon>Australaves</taxon>
        <taxon>Passeriformes</taxon>
        <taxon>Passeroidea</taxon>
        <taxon>Passeridae</taxon>
        <taxon>Chloebia</taxon>
    </lineage>
</organism>
<reference evidence="1 2" key="1">
    <citation type="journal article" date="2018" name="Proc. R. Soc. B">
        <title>A non-coding region near Follistatin controls head colour polymorphism in the Gouldian finch.</title>
        <authorList>
            <person name="Toomey M.B."/>
            <person name="Marques C.I."/>
            <person name="Andrade P."/>
            <person name="Araujo P.M."/>
            <person name="Sabatino S."/>
            <person name="Gazda M.A."/>
            <person name="Afonso S."/>
            <person name="Lopes R.J."/>
            <person name="Corbo J.C."/>
            <person name="Carneiro M."/>
        </authorList>
    </citation>
    <scope>NUCLEOTIDE SEQUENCE [LARGE SCALE GENOMIC DNA]</scope>
    <source>
        <strain evidence="1">Red01</strain>
        <tissue evidence="1">Muscle</tissue>
    </source>
</reference>
<name>A0A3L8SD73_CHLGU</name>
<comment type="caution">
    <text evidence="1">The sequence shown here is derived from an EMBL/GenBank/DDBJ whole genome shotgun (WGS) entry which is preliminary data.</text>
</comment>
<evidence type="ECO:0000313" key="1">
    <source>
        <dbReference type="EMBL" id="RLW00196.1"/>
    </source>
</evidence>
<dbReference type="AlphaFoldDB" id="A0A3L8SD73"/>
<sequence>MVLLKAGVDVGESKLVWSTWWLREKNDVGGSILECGEGPRGQKHPPYKDKGAFPCHMLPHKDKEGVETVVQQGEVEQCSPLFLPVPANTLVLLVAAPMACPLQACPTLLVVTYCSHRGGGIFVPVPLQALGRTQEGSIAG</sequence>
<dbReference type="Proteomes" id="UP000276834">
    <property type="component" value="Unassembled WGS sequence"/>
</dbReference>
<gene>
    <name evidence="1" type="ORF">DV515_00009071</name>
</gene>
<protein>
    <submittedName>
        <fullName evidence="1">Uncharacterized protein</fullName>
    </submittedName>
</protein>
<keyword evidence="2" id="KW-1185">Reference proteome</keyword>
<accession>A0A3L8SD73</accession>
<proteinExistence type="predicted"/>
<dbReference type="EMBL" id="QUSF01000028">
    <property type="protein sequence ID" value="RLW00196.1"/>
    <property type="molecule type" value="Genomic_DNA"/>
</dbReference>